<keyword evidence="1" id="KW-0175">Coiled coil</keyword>
<evidence type="ECO:0000313" key="3">
    <source>
        <dbReference type="EMBL" id="GAH01178.1"/>
    </source>
</evidence>
<dbReference type="InterPro" id="IPR007527">
    <property type="entry name" value="Znf_SWIM"/>
</dbReference>
<name>X1DXR0_9ZZZZ</name>
<organism evidence="3">
    <name type="scientific">marine sediment metagenome</name>
    <dbReference type="NCBI Taxonomy" id="412755"/>
    <lineage>
        <taxon>unclassified sequences</taxon>
        <taxon>metagenomes</taxon>
        <taxon>ecological metagenomes</taxon>
    </lineage>
</organism>
<gene>
    <name evidence="3" type="ORF">S01H4_41697</name>
</gene>
<dbReference type="Pfam" id="PF04434">
    <property type="entry name" value="SWIM"/>
    <property type="match status" value="1"/>
</dbReference>
<sequence>MIPTIEQIRKLCTESSFERGIEYFRGGSVRDLEQFGNRITSVVEGTSDYEVTIRMDKEDIEASCTCPYDWGGYCKHIVATLLALSGNYKKIKKDKEEKERRIETVLNNLSVDELKGFLTAEFEKNSSLRDHFTIYFSGKGSKIRSLHDYKKEISLLYRETTGRHGFIEYGIEVDFSYICDLADRYIKTGNLLEAATIYQALSEVIA</sequence>
<accession>X1DXR0</accession>
<feature type="coiled-coil region" evidence="1">
    <location>
        <begin position="81"/>
        <end position="108"/>
    </location>
</feature>
<dbReference type="AlphaFoldDB" id="X1DXR0"/>
<dbReference type="EMBL" id="BART01022824">
    <property type="protein sequence ID" value="GAH01178.1"/>
    <property type="molecule type" value="Genomic_DNA"/>
</dbReference>
<evidence type="ECO:0000256" key="1">
    <source>
        <dbReference type="SAM" id="Coils"/>
    </source>
</evidence>
<dbReference type="GO" id="GO:0008270">
    <property type="term" value="F:zinc ion binding"/>
    <property type="evidence" value="ECO:0007669"/>
    <property type="project" value="InterPro"/>
</dbReference>
<comment type="caution">
    <text evidence="3">The sequence shown here is derived from an EMBL/GenBank/DDBJ whole genome shotgun (WGS) entry which is preliminary data.</text>
</comment>
<feature type="non-terminal residue" evidence="3">
    <location>
        <position position="206"/>
    </location>
</feature>
<evidence type="ECO:0000259" key="2">
    <source>
        <dbReference type="PROSITE" id="PS50966"/>
    </source>
</evidence>
<proteinExistence type="predicted"/>
<dbReference type="PROSITE" id="PS50966">
    <property type="entry name" value="ZF_SWIM"/>
    <property type="match status" value="1"/>
</dbReference>
<reference evidence="3" key="1">
    <citation type="journal article" date="2014" name="Front. Microbiol.">
        <title>High frequency of phylogenetically diverse reductive dehalogenase-homologous genes in deep subseafloor sedimentary metagenomes.</title>
        <authorList>
            <person name="Kawai M."/>
            <person name="Futagami T."/>
            <person name="Toyoda A."/>
            <person name="Takaki Y."/>
            <person name="Nishi S."/>
            <person name="Hori S."/>
            <person name="Arai W."/>
            <person name="Tsubouchi T."/>
            <person name="Morono Y."/>
            <person name="Uchiyama I."/>
            <person name="Ito T."/>
            <person name="Fujiyama A."/>
            <person name="Inagaki F."/>
            <person name="Takami H."/>
        </authorList>
    </citation>
    <scope>NUCLEOTIDE SEQUENCE</scope>
    <source>
        <strain evidence="3">Expedition CK06-06</strain>
    </source>
</reference>
<feature type="domain" description="SWIM-type" evidence="2">
    <location>
        <begin position="49"/>
        <end position="85"/>
    </location>
</feature>
<protein>
    <recommendedName>
        <fullName evidence="2">SWIM-type domain-containing protein</fullName>
    </recommendedName>
</protein>